<evidence type="ECO:0000313" key="4">
    <source>
        <dbReference type="Proteomes" id="UP001183615"/>
    </source>
</evidence>
<dbReference type="Proteomes" id="UP001183615">
    <property type="component" value="Unassembled WGS sequence"/>
</dbReference>
<evidence type="ECO:0000256" key="1">
    <source>
        <dbReference type="SAM" id="MobiDB-lite"/>
    </source>
</evidence>
<feature type="transmembrane region" description="Helical" evidence="2">
    <location>
        <begin position="187"/>
        <end position="208"/>
    </location>
</feature>
<feature type="transmembrane region" description="Helical" evidence="2">
    <location>
        <begin position="160"/>
        <end position="181"/>
    </location>
</feature>
<dbReference type="EMBL" id="JAVREV010000001">
    <property type="protein sequence ID" value="MDT0441049.1"/>
    <property type="molecule type" value="Genomic_DNA"/>
</dbReference>
<feature type="transmembrane region" description="Helical" evidence="2">
    <location>
        <begin position="277"/>
        <end position="297"/>
    </location>
</feature>
<feature type="transmembrane region" description="Helical" evidence="2">
    <location>
        <begin position="215"/>
        <end position="232"/>
    </location>
</feature>
<keyword evidence="2" id="KW-0472">Membrane</keyword>
<keyword evidence="2" id="KW-0812">Transmembrane</keyword>
<dbReference type="RefSeq" id="WP_311614538.1">
    <property type="nucleotide sequence ID" value="NZ_JAVREV010000001.1"/>
</dbReference>
<keyword evidence="4" id="KW-1185">Reference proteome</keyword>
<keyword evidence="2" id="KW-1133">Transmembrane helix</keyword>
<name>A0ABU2RXV2_9ACTN</name>
<sequence>MAGLLMAQAVMLVLFAWPNARTEPRDVPIALAGPPPAVEQVAATMEERLPGAFTIHRVADEEAARERIEERDDYGALVLGAEQPRLLVATAANRPIATLLEAVATQAAGGQVAVEDVFPAPSDDQQGAALTMSMLPMVLLPMIVGILLSQLVPYLRWRLAGALTFSVVGGFACAAVLQGWIGVIEGSYASNAGVLILMMSAVSLTLVGAGAVGRTVGVGLGALVVFLFGNPFNGVGAGPEMLPQPWGEIAQLLPAGAGGQLLRSSAFFDGHGSGEQVLILACWVAFGVLLTLCAGWFRRSSARRGGEADQESQARQALQETRTA</sequence>
<feature type="compositionally biased region" description="Polar residues" evidence="1">
    <location>
        <begin position="311"/>
        <end position="324"/>
    </location>
</feature>
<feature type="region of interest" description="Disordered" evidence="1">
    <location>
        <begin position="305"/>
        <end position="324"/>
    </location>
</feature>
<proteinExistence type="predicted"/>
<accession>A0ABU2RXV2</accession>
<feature type="transmembrane region" description="Helical" evidence="2">
    <location>
        <begin position="128"/>
        <end position="148"/>
    </location>
</feature>
<evidence type="ECO:0000256" key="2">
    <source>
        <dbReference type="SAM" id="Phobius"/>
    </source>
</evidence>
<protein>
    <submittedName>
        <fullName evidence="3">ABC transporter permease</fullName>
    </submittedName>
</protein>
<organism evidence="3 4">
    <name type="scientific">Streptomyces johnsoniae</name>
    <dbReference type="NCBI Taxonomy" id="3075532"/>
    <lineage>
        <taxon>Bacteria</taxon>
        <taxon>Bacillati</taxon>
        <taxon>Actinomycetota</taxon>
        <taxon>Actinomycetes</taxon>
        <taxon>Kitasatosporales</taxon>
        <taxon>Streptomycetaceae</taxon>
        <taxon>Streptomyces</taxon>
    </lineage>
</organism>
<reference evidence="4" key="1">
    <citation type="submission" date="2023-07" db="EMBL/GenBank/DDBJ databases">
        <title>30 novel species of actinomycetes from the DSMZ collection.</title>
        <authorList>
            <person name="Nouioui I."/>
        </authorList>
    </citation>
    <scope>NUCLEOTIDE SEQUENCE [LARGE SCALE GENOMIC DNA]</scope>
    <source>
        <strain evidence="4">DSM 41886</strain>
    </source>
</reference>
<gene>
    <name evidence="3" type="ORF">RM779_00320</name>
</gene>
<comment type="caution">
    <text evidence="3">The sequence shown here is derived from an EMBL/GenBank/DDBJ whole genome shotgun (WGS) entry which is preliminary data.</text>
</comment>
<evidence type="ECO:0000313" key="3">
    <source>
        <dbReference type="EMBL" id="MDT0441049.1"/>
    </source>
</evidence>